<sequence>MCHRDRHRMTSLWADENPFPMWERRSLEPVVENGTRSQYRETAYLVKWWGRCVPVHTSRRVAVGSTVVGSLLLAVMFDAFAS</sequence>
<gene>
    <name evidence="1" type="ORF">CSSPJE1EN1_LOCUS9832</name>
</gene>
<evidence type="ECO:0000313" key="1">
    <source>
        <dbReference type="EMBL" id="CAK9264354.1"/>
    </source>
</evidence>
<keyword evidence="2" id="KW-1185">Reference proteome</keyword>
<dbReference type="Proteomes" id="UP001497444">
    <property type="component" value="Chromosome 16"/>
</dbReference>
<name>A0ABP0WC05_9BRYO</name>
<organism evidence="1 2">
    <name type="scientific">Sphagnum jensenii</name>
    <dbReference type="NCBI Taxonomy" id="128206"/>
    <lineage>
        <taxon>Eukaryota</taxon>
        <taxon>Viridiplantae</taxon>
        <taxon>Streptophyta</taxon>
        <taxon>Embryophyta</taxon>
        <taxon>Bryophyta</taxon>
        <taxon>Sphagnophytina</taxon>
        <taxon>Sphagnopsida</taxon>
        <taxon>Sphagnales</taxon>
        <taxon>Sphagnaceae</taxon>
        <taxon>Sphagnum</taxon>
    </lineage>
</organism>
<accession>A0ABP0WC05</accession>
<proteinExistence type="predicted"/>
<dbReference type="EMBL" id="OZ020111">
    <property type="protein sequence ID" value="CAK9264354.1"/>
    <property type="molecule type" value="Genomic_DNA"/>
</dbReference>
<protein>
    <submittedName>
        <fullName evidence="1">Uncharacterized protein</fullName>
    </submittedName>
</protein>
<evidence type="ECO:0000313" key="2">
    <source>
        <dbReference type="Proteomes" id="UP001497444"/>
    </source>
</evidence>
<reference evidence="1" key="1">
    <citation type="submission" date="2024-02" db="EMBL/GenBank/DDBJ databases">
        <authorList>
            <consortium name="ELIXIR-Norway"/>
            <consortium name="Elixir Norway"/>
        </authorList>
    </citation>
    <scope>NUCLEOTIDE SEQUENCE</scope>
</reference>